<feature type="transmembrane region" description="Helical" evidence="1">
    <location>
        <begin position="199"/>
        <end position="222"/>
    </location>
</feature>
<organism evidence="2 3">
    <name type="scientific">Inmirania thermothiophila</name>
    <dbReference type="NCBI Taxonomy" id="1750597"/>
    <lineage>
        <taxon>Bacteria</taxon>
        <taxon>Pseudomonadati</taxon>
        <taxon>Pseudomonadota</taxon>
        <taxon>Gammaproteobacteria</taxon>
        <taxon>Chromatiales</taxon>
        <taxon>Ectothiorhodospiraceae</taxon>
        <taxon>Inmirania</taxon>
    </lineage>
</organism>
<evidence type="ECO:0000313" key="3">
    <source>
        <dbReference type="Proteomes" id="UP000276634"/>
    </source>
</evidence>
<proteinExistence type="predicted"/>
<sequence length="244" mass="26235">MSSKADDFAIDVTAGTEPIGEVLPAAREALCYEGETTHEYVIVPADDPQQRLARVIPAATWEDLRDRAASQLPKPVSALYNVWEVTRAVGKPLYLGSRHLGMTYLVEGGKAVLTNSVSLAFFDLSDVINVIFGERPAPPPCPTTTRIAGSGSAHSAYYTTRAAAAAAARGLVPVRARTDAGLERNAFQCPNPACTTKTLGPVAFAITAVDTALSLVASFFYLEWMYTARADYTWTSSVICRERA</sequence>
<keyword evidence="1" id="KW-1133">Transmembrane helix</keyword>
<comment type="caution">
    <text evidence="2">The sequence shown here is derived from an EMBL/GenBank/DDBJ whole genome shotgun (WGS) entry which is preliminary data.</text>
</comment>
<protein>
    <submittedName>
        <fullName evidence="2">Uncharacterized protein</fullName>
    </submittedName>
</protein>
<dbReference type="EMBL" id="RJVI01000002">
    <property type="protein sequence ID" value="ROR32685.1"/>
    <property type="molecule type" value="Genomic_DNA"/>
</dbReference>
<evidence type="ECO:0000256" key="1">
    <source>
        <dbReference type="SAM" id="Phobius"/>
    </source>
</evidence>
<dbReference type="AlphaFoldDB" id="A0A3N1Y1I6"/>
<dbReference type="RefSeq" id="WP_123401594.1">
    <property type="nucleotide sequence ID" value="NZ_RJVI01000002.1"/>
</dbReference>
<gene>
    <name evidence="2" type="ORF">EDC57_1891</name>
</gene>
<accession>A0A3N1Y1I6</accession>
<reference evidence="2 3" key="1">
    <citation type="submission" date="2018-11" db="EMBL/GenBank/DDBJ databases">
        <title>Genomic Encyclopedia of Type Strains, Phase IV (KMG-IV): sequencing the most valuable type-strain genomes for metagenomic binning, comparative biology and taxonomic classification.</title>
        <authorList>
            <person name="Goeker M."/>
        </authorList>
    </citation>
    <scope>NUCLEOTIDE SEQUENCE [LARGE SCALE GENOMIC DNA]</scope>
    <source>
        <strain evidence="2 3">DSM 100275</strain>
    </source>
</reference>
<name>A0A3N1Y1I6_9GAMM</name>
<evidence type="ECO:0000313" key="2">
    <source>
        <dbReference type="EMBL" id="ROR32685.1"/>
    </source>
</evidence>
<keyword evidence="1" id="KW-0812">Transmembrane</keyword>
<keyword evidence="1" id="KW-0472">Membrane</keyword>
<keyword evidence="3" id="KW-1185">Reference proteome</keyword>
<dbReference type="Proteomes" id="UP000276634">
    <property type="component" value="Unassembled WGS sequence"/>
</dbReference>